<dbReference type="Proteomes" id="UP000606730">
    <property type="component" value="Unassembled WGS sequence"/>
</dbReference>
<evidence type="ECO:0000313" key="1">
    <source>
        <dbReference type="EMBL" id="GGE61477.1"/>
    </source>
</evidence>
<gene>
    <name evidence="1" type="ORF">GCM10011517_31260</name>
</gene>
<comment type="caution">
    <text evidence="1">The sequence shown here is derived from an EMBL/GenBank/DDBJ whole genome shotgun (WGS) entry which is preliminary data.</text>
</comment>
<reference evidence="1" key="2">
    <citation type="submission" date="2020-09" db="EMBL/GenBank/DDBJ databases">
        <authorList>
            <person name="Sun Q."/>
            <person name="Zhou Y."/>
        </authorList>
    </citation>
    <scope>NUCLEOTIDE SEQUENCE</scope>
    <source>
        <strain evidence="1">CGMCC 1.16012</strain>
    </source>
</reference>
<dbReference type="AlphaFoldDB" id="A0A917AM40"/>
<keyword evidence="2" id="KW-1185">Reference proteome</keyword>
<sequence length="82" mass="9140">MVVASKLAASHDTLELRTIDPYDLIPRVLDFARKASLQFSGISSERLACGEFLIVFEFDAGGTATLETLRRRAMQIHSELEI</sequence>
<accession>A0A917AM40</accession>
<name>A0A917AM40_9RHOB</name>
<protein>
    <submittedName>
        <fullName evidence="1">Uncharacterized protein</fullName>
    </submittedName>
</protein>
<evidence type="ECO:0000313" key="2">
    <source>
        <dbReference type="Proteomes" id="UP000606730"/>
    </source>
</evidence>
<reference evidence="1" key="1">
    <citation type="journal article" date="2014" name="Int. J. Syst. Evol. Microbiol.">
        <title>Complete genome sequence of Corynebacterium casei LMG S-19264T (=DSM 44701T), isolated from a smear-ripened cheese.</title>
        <authorList>
            <consortium name="US DOE Joint Genome Institute (JGI-PGF)"/>
            <person name="Walter F."/>
            <person name="Albersmeier A."/>
            <person name="Kalinowski J."/>
            <person name="Ruckert C."/>
        </authorList>
    </citation>
    <scope>NUCLEOTIDE SEQUENCE</scope>
    <source>
        <strain evidence="1">CGMCC 1.16012</strain>
    </source>
</reference>
<organism evidence="1 2">
    <name type="scientific">Actibacterium pelagium</name>
    <dbReference type="NCBI Taxonomy" id="2029103"/>
    <lineage>
        <taxon>Bacteria</taxon>
        <taxon>Pseudomonadati</taxon>
        <taxon>Pseudomonadota</taxon>
        <taxon>Alphaproteobacteria</taxon>
        <taxon>Rhodobacterales</taxon>
        <taxon>Roseobacteraceae</taxon>
        <taxon>Actibacterium</taxon>
    </lineage>
</organism>
<proteinExistence type="predicted"/>
<dbReference type="EMBL" id="BMKN01000003">
    <property type="protein sequence ID" value="GGE61477.1"/>
    <property type="molecule type" value="Genomic_DNA"/>
</dbReference>